<dbReference type="PROSITE" id="PS50106">
    <property type="entry name" value="PDZ"/>
    <property type="match status" value="1"/>
</dbReference>
<dbReference type="InterPro" id="IPR004447">
    <property type="entry name" value="Peptidase_S41A"/>
</dbReference>
<protein>
    <submittedName>
        <fullName evidence="7">Carboxy-terminal processing protease CtpA</fullName>
        <ecNumber evidence="7">3.4.21.102</ecNumber>
    </submittedName>
</protein>
<evidence type="ECO:0000256" key="3">
    <source>
        <dbReference type="ARBA" id="ARBA00022801"/>
    </source>
</evidence>
<dbReference type="GO" id="GO:0030288">
    <property type="term" value="C:outer membrane-bounded periplasmic space"/>
    <property type="evidence" value="ECO:0007669"/>
    <property type="project" value="TreeGrafter"/>
</dbReference>
<dbReference type="NCBIfam" id="TIGR00225">
    <property type="entry name" value="prc"/>
    <property type="match status" value="1"/>
</dbReference>
<dbReference type="FunFam" id="2.30.42.10:FF:000063">
    <property type="entry name" value="Peptidase, S41 family"/>
    <property type="match status" value="1"/>
</dbReference>
<dbReference type="SUPFAM" id="SSF52096">
    <property type="entry name" value="ClpP/crotonase"/>
    <property type="match status" value="1"/>
</dbReference>
<dbReference type="Proteomes" id="UP000811545">
    <property type="component" value="Unassembled WGS sequence"/>
</dbReference>
<dbReference type="GO" id="GO:0006508">
    <property type="term" value="P:proteolysis"/>
    <property type="evidence" value="ECO:0007669"/>
    <property type="project" value="UniProtKB-KW"/>
</dbReference>
<evidence type="ECO:0000256" key="1">
    <source>
        <dbReference type="ARBA" id="ARBA00009179"/>
    </source>
</evidence>
<dbReference type="InterPro" id="IPR005151">
    <property type="entry name" value="Tail-specific_protease"/>
</dbReference>
<reference evidence="7 8" key="1">
    <citation type="journal article" date="2021" name="bioRxiv">
        <title>Unique metabolic strategies in Hadean analogues reveal hints for primordial physiology.</title>
        <authorList>
            <person name="Nobu M.K."/>
            <person name="Nakai R."/>
            <person name="Tamazawa S."/>
            <person name="Mori H."/>
            <person name="Toyoda A."/>
            <person name="Ijiri A."/>
            <person name="Suzuki S."/>
            <person name="Kurokawa K."/>
            <person name="Kamagata Y."/>
            <person name="Tamaki H."/>
        </authorList>
    </citation>
    <scope>NUCLEOTIDE SEQUENCE [LARGE SCALE GENOMIC DNA]</scope>
    <source>
        <strain evidence="7">BS525</strain>
    </source>
</reference>
<dbReference type="AlphaFoldDB" id="A0A9E2BFD5"/>
<dbReference type="GO" id="GO:0007165">
    <property type="term" value="P:signal transduction"/>
    <property type="evidence" value="ECO:0007669"/>
    <property type="project" value="TreeGrafter"/>
</dbReference>
<dbReference type="EC" id="3.4.21.102" evidence="7"/>
<evidence type="ECO:0000259" key="6">
    <source>
        <dbReference type="PROSITE" id="PS50106"/>
    </source>
</evidence>
<dbReference type="EMBL" id="QLTW01000012">
    <property type="protein sequence ID" value="MBT9144575.1"/>
    <property type="molecule type" value="Genomic_DNA"/>
</dbReference>
<sequence length="379" mass="41972">MNKIPRIALVIILSSILFAGGVFFGRTTAPVRYKDFLPLSDEQHSVIRQVIEYIEKESYFKEEFTPKKIYQGIIRGIVNSLGDPYSYYLGEEDYQHLRDESRGYYGGVGIQIGIRDGRKVVIAPFTGTPADRAGVKAGDVILRVNNTPVGPLTLEKVAGTIRGKPGTKVTIEFGRGEETYEVELTREIIKIVSVEHKIIDNNVGYIKVTLFNEPTASDVRKALEDLKNKGVRALILDLRNNPGGLLDSSVEVARFFLRGEIVSVVHSNGRIDTLRGNNPFVDLPLVVWVNSGTASAAEILAGALQDHDAAYIIGRNTFGKGSVQRVWGLDDGGAVRLTIARYRLPSGRIVDEQELVPDLILPIDATEENYIEETLKYLK</sequence>
<organism evidence="7 8">
    <name type="scientific">Psychracetigena formicireducens</name>
    <dbReference type="NCBI Taxonomy" id="2986056"/>
    <lineage>
        <taxon>Bacteria</taxon>
        <taxon>Bacillati</taxon>
        <taxon>Candidatus Lithacetigenota</taxon>
        <taxon>Candidatus Psychracetigena</taxon>
    </lineage>
</organism>
<keyword evidence="3 5" id="KW-0378">Hydrolase</keyword>
<evidence type="ECO:0000313" key="7">
    <source>
        <dbReference type="EMBL" id="MBT9144575.1"/>
    </source>
</evidence>
<dbReference type="Pfam" id="PF03572">
    <property type="entry name" value="Peptidase_S41"/>
    <property type="match status" value="1"/>
</dbReference>
<accession>A0A9E2BFD5</accession>
<evidence type="ECO:0000313" key="8">
    <source>
        <dbReference type="Proteomes" id="UP000811545"/>
    </source>
</evidence>
<comment type="similarity">
    <text evidence="1 5">Belongs to the peptidase S41A family.</text>
</comment>
<dbReference type="InterPro" id="IPR041489">
    <property type="entry name" value="PDZ_6"/>
</dbReference>
<dbReference type="SMART" id="SM00228">
    <property type="entry name" value="PDZ"/>
    <property type="match status" value="1"/>
</dbReference>
<dbReference type="InterPro" id="IPR036034">
    <property type="entry name" value="PDZ_sf"/>
</dbReference>
<proteinExistence type="inferred from homology"/>
<dbReference type="PANTHER" id="PTHR32060">
    <property type="entry name" value="TAIL-SPECIFIC PROTEASE"/>
    <property type="match status" value="1"/>
</dbReference>
<dbReference type="CDD" id="cd06782">
    <property type="entry name" value="cpPDZ_CPP-like"/>
    <property type="match status" value="1"/>
</dbReference>
<name>A0A9E2BFD5_PSYF1</name>
<dbReference type="CDD" id="cd07560">
    <property type="entry name" value="Peptidase_S41_CPP"/>
    <property type="match status" value="1"/>
</dbReference>
<comment type="caution">
    <text evidence="7">The sequence shown here is derived from an EMBL/GenBank/DDBJ whole genome shotgun (WGS) entry which is preliminary data.</text>
</comment>
<evidence type="ECO:0000256" key="4">
    <source>
        <dbReference type="ARBA" id="ARBA00022825"/>
    </source>
</evidence>
<keyword evidence="4 5" id="KW-0720">Serine protease</keyword>
<dbReference type="InterPro" id="IPR001478">
    <property type="entry name" value="PDZ"/>
</dbReference>
<dbReference type="PANTHER" id="PTHR32060:SF30">
    <property type="entry name" value="CARBOXY-TERMINAL PROCESSING PROTEASE CTPA"/>
    <property type="match status" value="1"/>
</dbReference>
<dbReference type="SUPFAM" id="SSF50156">
    <property type="entry name" value="PDZ domain-like"/>
    <property type="match status" value="1"/>
</dbReference>
<gene>
    <name evidence="7" type="primary">ctpA</name>
    <name evidence="7" type="ORF">DDT42_00417</name>
</gene>
<dbReference type="Gene3D" id="2.30.42.10">
    <property type="match status" value="1"/>
</dbReference>
<feature type="domain" description="PDZ" evidence="6">
    <location>
        <begin position="94"/>
        <end position="162"/>
    </location>
</feature>
<dbReference type="Gene3D" id="3.90.226.10">
    <property type="entry name" value="2-enoyl-CoA Hydratase, Chain A, domain 1"/>
    <property type="match status" value="1"/>
</dbReference>
<evidence type="ECO:0000256" key="5">
    <source>
        <dbReference type="RuleBase" id="RU004404"/>
    </source>
</evidence>
<dbReference type="Pfam" id="PF17820">
    <property type="entry name" value="PDZ_6"/>
    <property type="match status" value="1"/>
</dbReference>
<dbReference type="InterPro" id="IPR029045">
    <property type="entry name" value="ClpP/crotonase-like_dom_sf"/>
</dbReference>
<dbReference type="GO" id="GO:0004252">
    <property type="term" value="F:serine-type endopeptidase activity"/>
    <property type="evidence" value="ECO:0007669"/>
    <property type="project" value="UniProtKB-EC"/>
</dbReference>
<dbReference type="Gene3D" id="3.30.750.44">
    <property type="match status" value="1"/>
</dbReference>
<keyword evidence="2 5" id="KW-0645">Protease</keyword>
<evidence type="ECO:0000256" key="2">
    <source>
        <dbReference type="ARBA" id="ARBA00022670"/>
    </source>
</evidence>
<dbReference type="SMART" id="SM00245">
    <property type="entry name" value="TSPc"/>
    <property type="match status" value="1"/>
</dbReference>